<dbReference type="RefSeq" id="WP_012615684.1">
    <property type="nucleotide sequence ID" value="NC_011831.1"/>
</dbReference>
<protein>
    <submittedName>
        <fullName evidence="1">MaoC-like dehydratase</fullName>
    </submittedName>
</protein>
<dbReference type="HOGENOM" id="CLU_094876_3_3_0"/>
<sequence length="119" mass="12907">MKQLAVGMQASTQRAFDHALIAEYAALCDDHVSDRVPEPLIGGLFSYLLGVELPGAGSVYLKQEFTFATAARIGELLTATVTITHIRIDKPLVTLRTRCTGDHERLIADGEALVMVPQV</sequence>
<proteinExistence type="predicted"/>
<dbReference type="Gene3D" id="3.10.129.10">
    <property type="entry name" value="Hotdog Thioesterase"/>
    <property type="match status" value="1"/>
</dbReference>
<dbReference type="KEGG" id="cag:Cagg_0372"/>
<dbReference type="PANTHER" id="PTHR43437:SF3">
    <property type="entry name" value="HYDROXYACYL-THIOESTER DEHYDRATASE TYPE 2, MITOCHONDRIAL"/>
    <property type="match status" value="1"/>
</dbReference>
<dbReference type="GO" id="GO:0006633">
    <property type="term" value="P:fatty acid biosynthetic process"/>
    <property type="evidence" value="ECO:0007669"/>
    <property type="project" value="TreeGrafter"/>
</dbReference>
<evidence type="ECO:0000313" key="1">
    <source>
        <dbReference type="EMBL" id="ACL23318.1"/>
    </source>
</evidence>
<reference evidence="1" key="1">
    <citation type="submission" date="2008-12" db="EMBL/GenBank/DDBJ databases">
        <title>Complete sequence of Chloroflexus aggregans DSM 9485.</title>
        <authorList>
            <consortium name="US DOE Joint Genome Institute"/>
            <person name="Lucas S."/>
            <person name="Copeland A."/>
            <person name="Lapidus A."/>
            <person name="Glavina del Rio T."/>
            <person name="Dalin E."/>
            <person name="Tice H."/>
            <person name="Pitluck S."/>
            <person name="Foster B."/>
            <person name="Larimer F."/>
            <person name="Land M."/>
            <person name="Hauser L."/>
            <person name="Kyrpides N."/>
            <person name="Mikhailova N."/>
            <person name="Bryant D."/>
            <person name="Richardson P."/>
        </authorList>
    </citation>
    <scope>NUCLEOTIDE SEQUENCE</scope>
    <source>
        <strain evidence="1">DSM 9485</strain>
    </source>
</reference>
<dbReference type="InterPro" id="IPR029069">
    <property type="entry name" value="HotDog_dom_sf"/>
</dbReference>
<dbReference type="OrthoDB" id="9801625at2"/>
<dbReference type="GO" id="GO:0019171">
    <property type="term" value="F:(3R)-hydroxyacyl-[acyl-carrier-protein] dehydratase activity"/>
    <property type="evidence" value="ECO:0007669"/>
    <property type="project" value="TreeGrafter"/>
</dbReference>
<organism evidence="1 2">
    <name type="scientific">Chloroflexus aggregans (strain MD-66 / DSM 9485)</name>
    <dbReference type="NCBI Taxonomy" id="326427"/>
    <lineage>
        <taxon>Bacteria</taxon>
        <taxon>Bacillati</taxon>
        <taxon>Chloroflexota</taxon>
        <taxon>Chloroflexia</taxon>
        <taxon>Chloroflexales</taxon>
        <taxon>Chloroflexineae</taxon>
        <taxon>Chloroflexaceae</taxon>
        <taxon>Chloroflexus</taxon>
    </lineage>
</organism>
<evidence type="ECO:0000313" key="2">
    <source>
        <dbReference type="Proteomes" id="UP000002508"/>
    </source>
</evidence>
<dbReference type="STRING" id="326427.Cagg_0372"/>
<gene>
    <name evidence="1" type="ordered locus">Cagg_0372</name>
</gene>
<accession>B8G314</accession>
<name>B8G314_CHLAD</name>
<dbReference type="eggNOG" id="COG2030">
    <property type="taxonomic scope" value="Bacteria"/>
</dbReference>
<dbReference type="PANTHER" id="PTHR43437">
    <property type="entry name" value="HYDROXYACYL-THIOESTER DEHYDRATASE TYPE 2, MITOCHONDRIAL-RELATED"/>
    <property type="match status" value="1"/>
</dbReference>
<keyword evidence="2" id="KW-1185">Reference proteome</keyword>
<dbReference type="SUPFAM" id="SSF54637">
    <property type="entry name" value="Thioesterase/thiol ester dehydrase-isomerase"/>
    <property type="match status" value="1"/>
</dbReference>
<dbReference type="EMBL" id="CP001337">
    <property type="protein sequence ID" value="ACL23318.1"/>
    <property type="molecule type" value="Genomic_DNA"/>
</dbReference>
<dbReference type="InterPro" id="IPR050965">
    <property type="entry name" value="UPF0336/Enoyl-CoA_hydratase"/>
</dbReference>
<dbReference type="Proteomes" id="UP000002508">
    <property type="component" value="Chromosome"/>
</dbReference>
<dbReference type="AlphaFoldDB" id="B8G314"/>